<reference evidence="2 3" key="1">
    <citation type="submission" date="2017-08" db="EMBL/GenBank/DDBJ databases">
        <title>Infants hospitalized years apart are colonized by the same room-sourced microbial strains.</title>
        <authorList>
            <person name="Brooks B."/>
            <person name="Olm M.R."/>
            <person name="Firek B.A."/>
            <person name="Baker R."/>
            <person name="Thomas B.C."/>
            <person name="Morowitz M.J."/>
            <person name="Banfield J.F."/>
        </authorList>
    </citation>
    <scope>NUCLEOTIDE SEQUENCE [LARGE SCALE GENOMIC DNA]</scope>
    <source>
        <strain evidence="2">S2_005_003_R2_41</strain>
    </source>
</reference>
<evidence type="ECO:0000313" key="2">
    <source>
        <dbReference type="EMBL" id="PZQ73220.1"/>
    </source>
</evidence>
<proteinExistence type="predicted"/>
<protein>
    <recommendedName>
        <fullName evidence="4">Inovirus Gp2 family protein</fullName>
    </recommendedName>
</protein>
<feature type="region of interest" description="Disordered" evidence="1">
    <location>
        <begin position="358"/>
        <end position="377"/>
    </location>
</feature>
<dbReference type="EMBL" id="QFPP01000198">
    <property type="protein sequence ID" value="PZQ73220.1"/>
    <property type="molecule type" value="Genomic_DNA"/>
</dbReference>
<dbReference type="AlphaFoldDB" id="A0A2W5SE69"/>
<comment type="caution">
    <text evidence="2">The sequence shown here is derived from an EMBL/GenBank/DDBJ whole genome shotgun (WGS) entry which is preliminary data.</text>
</comment>
<sequence>MRLSPLSVNNIFRLSDDSTSLDHLGALALRQHFLHWTDGKVYVSTDLSKPITAIHRIVSVLKTDRGSALQISASNGELARLELTSLGKALIYLREIDFEFLEFEYMAYVFSPVLKQVKELIRRLPPGWNTYLTGWIPASMAEFAIKETDRAVRLLRKRLSRSSLKAANDNFRHSSIETFNHLCDQLTWLAEEHEEIVVLRFDLHGARENSGDSRVTQKPTQQAADQFQKARLKFHRSMDRKYSKVCLGYACAFEHGVYRGFHMHYVVLLEKPGHENHVEIIEELAAKWEKLTDGKGYLYNCNQFPERYLRRGVGIVNLSDSEAVEGLRYIAAYFTLAGLYVRLDPALGYDAFSSGRLPKVPPKPNPKGRPRKREQGSRFRVAFAQYEKSRVSFM</sequence>
<evidence type="ECO:0000313" key="3">
    <source>
        <dbReference type="Proteomes" id="UP000249135"/>
    </source>
</evidence>
<dbReference type="Proteomes" id="UP000249135">
    <property type="component" value="Unassembled WGS sequence"/>
</dbReference>
<accession>A0A2W5SE69</accession>
<organism evidence="2 3">
    <name type="scientific">Variovorax paradoxus</name>
    <dbReference type="NCBI Taxonomy" id="34073"/>
    <lineage>
        <taxon>Bacteria</taxon>
        <taxon>Pseudomonadati</taxon>
        <taxon>Pseudomonadota</taxon>
        <taxon>Betaproteobacteria</taxon>
        <taxon>Burkholderiales</taxon>
        <taxon>Comamonadaceae</taxon>
        <taxon>Variovorax</taxon>
    </lineage>
</organism>
<name>A0A2W5SE69_VARPD</name>
<evidence type="ECO:0008006" key="4">
    <source>
        <dbReference type="Google" id="ProtNLM"/>
    </source>
</evidence>
<gene>
    <name evidence="2" type="ORF">DI563_15530</name>
</gene>
<evidence type="ECO:0000256" key="1">
    <source>
        <dbReference type="SAM" id="MobiDB-lite"/>
    </source>
</evidence>